<dbReference type="EMBL" id="BPLQ01008196">
    <property type="protein sequence ID" value="GIY35661.1"/>
    <property type="molecule type" value="Genomic_DNA"/>
</dbReference>
<accession>A0AAV4SR32</accession>
<name>A0AAV4SR32_9ARAC</name>
<sequence length="74" mass="8164">MKRNKKSSSTLSKRGGRSNVDYQGVSEVRESPLFTGGEHLPSTSSTKTNLIGYSKWLSTSGRKTAFKKPSRSVR</sequence>
<comment type="caution">
    <text evidence="2">The sequence shown here is derived from an EMBL/GenBank/DDBJ whole genome shotgun (WGS) entry which is preliminary data.</text>
</comment>
<gene>
    <name evidence="2" type="ORF">CDAR_185001</name>
</gene>
<organism evidence="2 3">
    <name type="scientific">Caerostris darwini</name>
    <dbReference type="NCBI Taxonomy" id="1538125"/>
    <lineage>
        <taxon>Eukaryota</taxon>
        <taxon>Metazoa</taxon>
        <taxon>Ecdysozoa</taxon>
        <taxon>Arthropoda</taxon>
        <taxon>Chelicerata</taxon>
        <taxon>Arachnida</taxon>
        <taxon>Araneae</taxon>
        <taxon>Araneomorphae</taxon>
        <taxon>Entelegynae</taxon>
        <taxon>Araneoidea</taxon>
        <taxon>Araneidae</taxon>
        <taxon>Caerostris</taxon>
    </lineage>
</organism>
<keyword evidence="3" id="KW-1185">Reference proteome</keyword>
<feature type="region of interest" description="Disordered" evidence="1">
    <location>
        <begin position="1"/>
        <end position="25"/>
    </location>
</feature>
<evidence type="ECO:0000256" key="1">
    <source>
        <dbReference type="SAM" id="MobiDB-lite"/>
    </source>
</evidence>
<proteinExistence type="predicted"/>
<protein>
    <submittedName>
        <fullName evidence="2">Uncharacterized protein</fullName>
    </submittedName>
</protein>
<evidence type="ECO:0000313" key="3">
    <source>
        <dbReference type="Proteomes" id="UP001054837"/>
    </source>
</evidence>
<evidence type="ECO:0000313" key="2">
    <source>
        <dbReference type="EMBL" id="GIY35661.1"/>
    </source>
</evidence>
<dbReference type="AlphaFoldDB" id="A0AAV4SR32"/>
<reference evidence="2 3" key="1">
    <citation type="submission" date="2021-06" db="EMBL/GenBank/DDBJ databases">
        <title>Caerostris darwini draft genome.</title>
        <authorList>
            <person name="Kono N."/>
            <person name="Arakawa K."/>
        </authorList>
    </citation>
    <scope>NUCLEOTIDE SEQUENCE [LARGE SCALE GENOMIC DNA]</scope>
</reference>
<dbReference type="Proteomes" id="UP001054837">
    <property type="component" value="Unassembled WGS sequence"/>
</dbReference>